<dbReference type="Proteomes" id="UP000007485">
    <property type="component" value="Chromosome"/>
</dbReference>
<reference evidence="1 2" key="1">
    <citation type="journal article" date="2011" name="J. Bacteriol.">
        <title>Complete genome sequence of 'Vulcanisaeta moutnovskia' strain 768-28, a novel member of the hyperthermophilic crenarchaeal genus vulcanisaeta.</title>
        <authorList>
            <person name="Gumerov V.M."/>
            <person name="Mardanov A.V."/>
            <person name="Beletsky A.V."/>
            <person name="Prokofeva M.I."/>
            <person name="Bonch-Osmolovskaya E.A."/>
            <person name="Ravin N.V."/>
            <person name="Skryabin K.G."/>
        </authorList>
    </citation>
    <scope>NUCLEOTIDE SEQUENCE [LARGE SCALE GENOMIC DNA]</scope>
    <source>
        <strain evidence="1 2">768-28</strain>
    </source>
</reference>
<evidence type="ECO:0000313" key="1">
    <source>
        <dbReference type="EMBL" id="ADY01829.1"/>
    </source>
</evidence>
<evidence type="ECO:0000313" key="2">
    <source>
        <dbReference type="Proteomes" id="UP000007485"/>
    </source>
</evidence>
<dbReference type="EMBL" id="CP002529">
    <property type="protein sequence ID" value="ADY01829.1"/>
    <property type="molecule type" value="Genomic_DNA"/>
</dbReference>
<protein>
    <submittedName>
        <fullName evidence="1">Uncharacterized protein</fullName>
    </submittedName>
</protein>
<gene>
    <name evidence="1" type="ordered locus">VMUT_1625</name>
</gene>
<name>F0QU43_VULM7</name>
<sequence>MIVLVLALVDVFLITALFKPSVASIIINAVSNAVRFVSSITHRPGAAYGSLGRGGFMVVPAKPQPLVLPVTAYVVGSGRFISGLVGLGQLSSLPNDSIVIIDWDFVNETMHTSLNQLAEQLEGVVGRGDLVILYTENPGQVPMLEEAIAVAWGNHYKSKVIGYPVMHVNGSAYVVGFGGRNYLVISPVQVSGEYTVTLNGLISYWVQINKVTTDQLPLRNMDSTYYDVDLCRQTLEAIQSNNLNQWFFGTGVNTIMDTNTGNEYVYDYCITGVYEPSGSPADIPVEYLGFNNIVVGSNGGGGDWGYYNVGINMTAGYYIDQENGYNSYMSWTGTPDAAQPGSTSCSSFSSPSTLEVVEQIALEVLEFIYDAALESDPSSPVYSLTASLSIVNGPYVSSGILSSLTWSIGVENQNWFCAPVQTQIGYEYPVGFGVLDGQGLWVVNPGTINTAASPVYSGNVAICYPLSSGYLVEQFFSQGYFVLQYNPSATYTVSLLSSYYGPSSGSGSYELPSSTCP</sequence>
<dbReference type="OrthoDB" id="29128at2157"/>
<dbReference type="eggNOG" id="arCOG10340">
    <property type="taxonomic scope" value="Archaea"/>
</dbReference>
<dbReference type="AlphaFoldDB" id="F0QU43"/>
<dbReference type="HOGENOM" id="CLU_526428_0_0_2"/>
<dbReference type="RefSeq" id="WP_013604991.1">
    <property type="nucleotide sequence ID" value="NC_015151.1"/>
</dbReference>
<keyword evidence="2" id="KW-1185">Reference proteome</keyword>
<accession>F0QU43</accession>
<proteinExistence type="predicted"/>
<dbReference type="KEGG" id="vmo:VMUT_1625"/>
<organism evidence="1 2">
    <name type="scientific">Vulcanisaeta moutnovskia (strain 768-28)</name>
    <dbReference type="NCBI Taxonomy" id="985053"/>
    <lineage>
        <taxon>Archaea</taxon>
        <taxon>Thermoproteota</taxon>
        <taxon>Thermoprotei</taxon>
        <taxon>Thermoproteales</taxon>
        <taxon>Thermoproteaceae</taxon>
        <taxon>Vulcanisaeta</taxon>
    </lineage>
</organism>
<dbReference type="GeneID" id="10289277"/>